<protein>
    <submittedName>
        <fullName evidence="2">Uncharacterized protein</fullName>
    </submittedName>
</protein>
<evidence type="ECO:0000313" key="3">
    <source>
        <dbReference type="Proteomes" id="UP000076532"/>
    </source>
</evidence>
<feature type="region of interest" description="Disordered" evidence="1">
    <location>
        <begin position="659"/>
        <end position="758"/>
    </location>
</feature>
<dbReference type="EMBL" id="KV417605">
    <property type="protein sequence ID" value="KZP15411.1"/>
    <property type="molecule type" value="Genomic_DNA"/>
</dbReference>
<feature type="compositionally biased region" description="Basic residues" evidence="1">
    <location>
        <begin position="688"/>
        <end position="701"/>
    </location>
</feature>
<name>A0A166E5E4_9AGAM</name>
<sequence length="758" mass="82976">MANSTATDLLSSAHVFKTVSGLLQFPHHQNMGRAPVSMFSSWLNPEAHGSIMKMTLDPEIERLRFLCTDTPLPDYEASTKDRTPEQIEATLVKVEQLVVDAVISENQAPTQLERFPPMLADEMNLLYIRTMAPVRGSAALELFSSEVGSTQKARYTEAVNAFNTGCTKVLTSYAREKISPSPSRSAQIKKRKMLLNNHLWMTDRRLALRIWPADDIMPYMLKAVVVTLNGMLAKAGRALHEWAMMVDPTQAQNYRQAVTKRVSAGTFDAVVNFYGSKPECTQGPRAMTASACKVVFKHLRVGIPSLTATMIKTPKENWADKDFKKGAAEYLIKTGSKYKQAYAILQAMRAHNNKGAPKPPANDPHSKFCVSVFENSTDFGWNVGGSTKKDEKNAAYICQRYYSMLPKKGAVWKWLITGEVYSSMREDFGGLFSFEEGVPFAFADGMVARPDIPYVSIAARATATGSGAAANIYVLESESEQMLSSSKNKVLKLRDSINDLGGIRGSDGEMYLPTPIYEASQTLLTYIAEMIAKKADHIVHPGRDHTKWTTSEAVKQAALEAVGLSNFISSEALPELFQQVMGPQDEDETFHASTVISTTKAVIKEAEAVMAERAKAEKPDEDMWDRGRVSNLEKQWALEAKLEEDAEMQKTMRIPSSVSIPHVDTGASAKGTKLIGKSDLDGSASTKVKTKRPAAVRVKKRAAVEAAEGDVADPAVEGAEGSKPKKVKRSKAAAPAEGVEGSEPKPAKKAKKSDAQSS</sequence>
<gene>
    <name evidence="2" type="ORF">FIBSPDRAFT_958917</name>
</gene>
<organism evidence="2 3">
    <name type="scientific">Athelia psychrophila</name>
    <dbReference type="NCBI Taxonomy" id="1759441"/>
    <lineage>
        <taxon>Eukaryota</taxon>
        <taxon>Fungi</taxon>
        <taxon>Dikarya</taxon>
        <taxon>Basidiomycota</taxon>
        <taxon>Agaricomycotina</taxon>
        <taxon>Agaricomycetes</taxon>
        <taxon>Agaricomycetidae</taxon>
        <taxon>Atheliales</taxon>
        <taxon>Atheliaceae</taxon>
        <taxon>Athelia</taxon>
    </lineage>
</organism>
<dbReference type="AlphaFoldDB" id="A0A166E5E4"/>
<proteinExistence type="predicted"/>
<dbReference type="Proteomes" id="UP000076532">
    <property type="component" value="Unassembled WGS sequence"/>
</dbReference>
<accession>A0A166E5E4</accession>
<evidence type="ECO:0000256" key="1">
    <source>
        <dbReference type="SAM" id="MobiDB-lite"/>
    </source>
</evidence>
<keyword evidence="3" id="KW-1185">Reference proteome</keyword>
<evidence type="ECO:0000313" key="2">
    <source>
        <dbReference type="EMBL" id="KZP15411.1"/>
    </source>
</evidence>
<reference evidence="2 3" key="1">
    <citation type="journal article" date="2016" name="Mol. Biol. Evol.">
        <title>Comparative Genomics of Early-Diverging Mushroom-Forming Fungi Provides Insights into the Origins of Lignocellulose Decay Capabilities.</title>
        <authorList>
            <person name="Nagy L.G."/>
            <person name="Riley R."/>
            <person name="Tritt A."/>
            <person name="Adam C."/>
            <person name="Daum C."/>
            <person name="Floudas D."/>
            <person name="Sun H."/>
            <person name="Yadav J.S."/>
            <person name="Pangilinan J."/>
            <person name="Larsson K.H."/>
            <person name="Matsuura K."/>
            <person name="Barry K."/>
            <person name="Labutti K."/>
            <person name="Kuo R."/>
            <person name="Ohm R.A."/>
            <person name="Bhattacharya S.S."/>
            <person name="Shirouzu T."/>
            <person name="Yoshinaga Y."/>
            <person name="Martin F.M."/>
            <person name="Grigoriev I.V."/>
            <person name="Hibbett D.S."/>
        </authorList>
    </citation>
    <scope>NUCLEOTIDE SEQUENCE [LARGE SCALE GENOMIC DNA]</scope>
    <source>
        <strain evidence="2 3">CBS 109695</strain>
    </source>
</reference>